<dbReference type="AlphaFoldDB" id="A0A2T4YP36"/>
<dbReference type="InterPro" id="IPR029044">
    <property type="entry name" value="Nucleotide-diphossugar_trans"/>
</dbReference>
<evidence type="ECO:0000313" key="3">
    <source>
        <dbReference type="Proteomes" id="UP000241808"/>
    </source>
</evidence>
<dbReference type="Pfam" id="PF00535">
    <property type="entry name" value="Glycos_transf_2"/>
    <property type="match status" value="2"/>
</dbReference>
<accession>A0A2T4YP36</accession>
<proteinExistence type="predicted"/>
<gene>
    <name evidence="2" type="ORF">C8P69_1326</name>
</gene>
<keyword evidence="2" id="KW-0808">Transferase</keyword>
<name>A0A2T4YP36_9HYPH</name>
<dbReference type="EMBL" id="PZZL01000032">
    <property type="protein sequence ID" value="PTM45283.1"/>
    <property type="molecule type" value="Genomic_DNA"/>
</dbReference>
<dbReference type="Gene3D" id="3.90.550.10">
    <property type="entry name" value="Spore Coat Polysaccharide Biosynthesis Protein SpsA, Chain A"/>
    <property type="match status" value="2"/>
</dbReference>
<dbReference type="SUPFAM" id="SSF53448">
    <property type="entry name" value="Nucleotide-diphospho-sugar transferases"/>
    <property type="match status" value="2"/>
</dbReference>
<dbReference type="PANTHER" id="PTHR43179">
    <property type="entry name" value="RHAMNOSYLTRANSFERASE WBBL"/>
    <property type="match status" value="1"/>
</dbReference>
<dbReference type="InterPro" id="IPR001173">
    <property type="entry name" value="Glyco_trans_2-like"/>
</dbReference>
<evidence type="ECO:0000313" key="2">
    <source>
        <dbReference type="EMBL" id="PTM45283.1"/>
    </source>
</evidence>
<feature type="domain" description="Glycosyltransferase 2-like" evidence="1">
    <location>
        <begin position="501"/>
        <end position="675"/>
    </location>
</feature>
<dbReference type="GO" id="GO:0016740">
    <property type="term" value="F:transferase activity"/>
    <property type="evidence" value="ECO:0007669"/>
    <property type="project" value="UniProtKB-KW"/>
</dbReference>
<evidence type="ECO:0000259" key="1">
    <source>
        <dbReference type="Pfam" id="PF00535"/>
    </source>
</evidence>
<protein>
    <submittedName>
        <fullName evidence="2">GT2 family glycosyltransferase</fullName>
    </submittedName>
</protein>
<dbReference type="OrthoDB" id="9783791at2"/>
<organism evidence="2 3">
    <name type="scientific">Phreatobacter oligotrophus</name>
    <dbReference type="NCBI Taxonomy" id="1122261"/>
    <lineage>
        <taxon>Bacteria</taxon>
        <taxon>Pseudomonadati</taxon>
        <taxon>Pseudomonadota</taxon>
        <taxon>Alphaproteobacteria</taxon>
        <taxon>Hyphomicrobiales</taxon>
        <taxon>Phreatobacteraceae</taxon>
        <taxon>Phreatobacter</taxon>
    </lineage>
</organism>
<dbReference type="RefSeq" id="WP_108179716.1">
    <property type="nucleotide sequence ID" value="NZ_PZZL01000032.1"/>
</dbReference>
<keyword evidence="3" id="KW-1185">Reference proteome</keyword>
<dbReference type="CDD" id="cd04186">
    <property type="entry name" value="GT_2_like_c"/>
    <property type="match status" value="1"/>
</dbReference>
<feature type="domain" description="Glycosyltransferase 2-like" evidence="1">
    <location>
        <begin position="243"/>
        <end position="370"/>
    </location>
</feature>
<reference evidence="2 3" key="1">
    <citation type="submission" date="2018-04" db="EMBL/GenBank/DDBJ databases">
        <title>Genomic Encyclopedia of Archaeal and Bacterial Type Strains, Phase II (KMG-II): from individual species to whole genera.</title>
        <authorList>
            <person name="Goeker M."/>
        </authorList>
    </citation>
    <scope>NUCLEOTIDE SEQUENCE [LARGE SCALE GENOMIC DNA]</scope>
    <source>
        <strain evidence="2 3">DSM 25521</strain>
    </source>
</reference>
<dbReference type="Proteomes" id="UP000241808">
    <property type="component" value="Unassembled WGS sequence"/>
</dbReference>
<comment type="caution">
    <text evidence="2">The sequence shown here is derived from an EMBL/GenBank/DDBJ whole genome shotgun (WGS) entry which is preliminary data.</text>
</comment>
<dbReference type="CDD" id="cd04184">
    <property type="entry name" value="GT2_RfbC_Mx_like"/>
    <property type="match status" value="1"/>
</dbReference>
<sequence length="760" mass="85753">MASMMTFLRRFFALQRYGLKIGLRLSRTDWFDADYYLRVEPDVRSAGIDPQLHFLNYGWAEGRNPSAIICTCDLVASNIERSAGTTRQFAGVLADYLDDGRQDLPRWGFELAHDERVPEALRRFATQYDVIEQSGMFDHDWYRQQVEAGIDPIGHFLRHGSRLGLTPRRDFDISWYVERYQDVRNSWLNPFVHYIRYGRREGRLASPPSAPASQLAFSTFPDDRELERIPGQIRAFDRRPLVSIVVPVYNTAPELLHACVRSVMASVYTEWELILVDDRSSSPLTLEALKEVSVLDARMRVIVRTENGNISAATNTGVAAASGEYIAFLDHDDEVLPNALFECVKFFNDHPDHMIVYTDQVKSDRYGHVTEHFFKPDWSPIYFLGVMYVGHLLVVKADLVEKVGGFLSRYDGVQDFEFLLRASEISPNVGHIPRVVYKWRAIEGSLAAGSGEKSGIDEKQVAAVQAALDRRGLSWAAEAHPHLPNRVVLVPTAATPRPSISIVIPSRDQGPIVERCLRSIRELTRYPQYEIIVVDNGTTDPIALAAFEEHSVRVVPFEKRFNFSKACNLGAAAASGDLLLFLNNDTEVLSGDWLERMAMFFEEEDVGAVGPMLTYPDGRVQHAGVVLGCRGTADHVMRLFQPDVDGYAGSLACSREVTAVTAACLLMRRSVFEQIGAFSVDYAKHYQDVDLCLKIRSRALRIVYAANTRVVHHESLTRKSEGYDLGDRALLIDRWHETIDAGDAYYNPALSIDRLDYSLR</sequence>
<dbReference type="PANTHER" id="PTHR43179:SF7">
    <property type="entry name" value="RHAMNOSYLTRANSFERASE WBBL"/>
    <property type="match status" value="1"/>
</dbReference>